<reference evidence="2 3" key="1">
    <citation type="submission" date="2020-11" db="EMBL/GenBank/DDBJ databases">
        <title>The genome sequence of Erythrobacter sp. 6D36.</title>
        <authorList>
            <person name="Liu Y."/>
        </authorList>
    </citation>
    <scope>NUCLEOTIDE SEQUENCE [LARGE SCALE GENOMIC DNA]</scope>
    <source>
        <strain evidence="2 3">6D36</strain>
    </source>
</reference>
<dbReference type="PROSITE" id="PS51184">
    <property type="entry name" value="JMJC"/>
    <property type="match status" value="1"/>
</dbReference>
<dbReference type="RefSeq" id="WP_200983026.1">
    <property type="nucleotide sequence ID" value="NZ_CP064654.1"/>
</dbReference>
<protein>
    <submittedName>
        <fullName evidence="2">Transcriptional regulator</fullName>
    </submittedName>
</protein>
<dbReference type="Proteomes" id="UP000594459">
    <property type="component" value="Chromosome"/>
</dbReference>
<dbReference type="InterPro" id="IPR003347">
    <property type="entry name" value="JmjC_dom"/>
</dbReference>
<accession>A0A7S8IVG1</accession>
<dbReference type="PANTHER" id="PTHR12461">
    <property type="entry name" value="HYPOXIA-INDUCIBLE FACTOR 1 ALPHA INHIBITOR-RELATED"/>
    <property type="match status" value="1"/>
</dbReference>
<keyword evidence="3" id="KW-1185">Reference proteome</keyword>
<dbReference type="Gene3D" id="2.60.120.650">
    <property type="entry name" value="Cupin"/>
    <property type="match status" value="1"/>
</dbReference>
<gene>
    <name evidence="2" type="ORF">IRL76_03015</name>
</gene>
<proteinExistence type="predicted"/>
<feature type="domain" description="JmjC" evidence="1">
    <location>
        <begin position="83"/>
        <end position="244"/>
    </location>
</feature>
<dbReference type="SMART" id="SM00558">
    <property type="entry name" value="JmjC"/>
    <property type="match status" value="1"/>
</dbReference>
<dbReference type="PANTHER" id="PTHR12461:SF105">
    <property type="entry name" value="HYPOXIA-INDUCIBLE FACTOR 1-ALPHA INHIBITOR"/>
    <property type="match status" value="1"/>
</dbReference>
<dbReference type="KEGG" id="qso:IRL76_03015"/>
<organism evidence="2 3">
    <name type="scientific">Qipengyuania soli</name>
    <dbReference type="NCBI Taxonomy" id="2782568"/>
    <lineage>
        <taxon>Bacteria</taxon>
        <taxon>Pseudomonadati</taxon>
        <taxon>Pseudomonadota</taxon>
        <taxon>Alphaproteobacteria</taxon>
        <taxon>Sphingomonadales</taxon>
        <taxon>Erythrobacteraceae</taxon>
        <taxon>Qipengyuania</taxon>
    </lineage>
</organism>
<dbReference type="EMBL" id="CP064654">
    <property type="protein sequence ID" value="QPC99555.1"/>
    <property type="molecule type" value="Genomic_DNA"/>
</dbReference>
<dbReference type="AlphaFoldDB" id="A0A7S8IVG1"/>
<evidence type="ECO:0000313" key="3">
    <source>
        <dbReference type="Proteomes" id="UP000594459"/>
    </source>
</evidence>
<name>A0A7S8IVG1_9SPHN</name>
<dbReference type="SUPFAM" id="SSF51197">
    <property type="entry name" value="Clavaminate synthase-like"/>
    <property type="match status" value="1"/>
</dbReference>
<evidence type="ECO:0000259" key="1">
    <source>
        <dbReference type="PROSITE" id="PS51184"/>
    </source>
</evidence>
<sequence>MTAFPPESRSTFAANYPETPHVLRHSLQRDERFSLDGLAGLAEALPVTSIEYNRGNLPIGVDGKPDASGLTIGETIRKIATSDSWAVLKNIEQVPEYRSLLLDLLDEIRPVIESKTGSMLRPQGYIFISSPNAVTPYHFDPEHNILLQLAGTKTMTQFPAGDARFAPDEVHESYHLGGPRELPWRDDLLAGGTAYTLDAGEAVFVPVMAPHFVRNGAQSSISLSITWRSEWSYAEAYARSFNGTLRRMGLKPRAPGRWPASNSAKSTAWRVMRRLTQA</sequence>
<evidence type="ECO:0000313" key="2">
    <source>
        <dbReference type="EMBL" id="QPC99555.1"/>
    </source>
</evidence>